<dbReference type="PROSITE" id="PS00027">
    <property type="entry name" value="HOMEOBOX_1"/>
    <property type="match status" value="1"/>
</dbReference>
<dbReference type="Gene3D" id="1.10.10.60">
    <property type="entry name" value="Homeodomain-like"/>
    <property type="match status" value="1"/>
</dbReference>
<evidence type="ECO:0000259" key="8">
    <source>
        <dbReference type="PROSITE" id="PS50071"/>
    </source>
</evidence>
<dbReference type="InterPro" id="IPR017970">
    <property type="entry name" value="Homeobox_CS"/>
</dbReference>
<dbReference type="OrthoDB" id="5399138at2759"/>
<comment type="caution">
    <text evidence="9">The sequence shown here is derived from an EMBL/GenBank/DDBJ whole genome shotgun (WGS) entry which is preliminary data.</text>
</comment>
<dbReference type="PANTHER" id="PTHR11211:SF40">
    <property type="entry name" value="MIRROR, ISOFORM C"/>
    <property type="match status" value="1"/>
</dbReference>
<evidence type="ECO:0000256" key="3">
    <source>
        <dbReference type="ARBA" id="ARBA00023125"/>
    </source>
</evidence>
<evidence type="ECO:0000313" key="9">
    <source>
        <dbReference type="EMBL" id="CAD6184294.1"/>
    </source>
</evidence>
<comment type="subcellular location">
    <subcellularLocation>
        <location evidence="1 6">Nucleus</location>
    </subcellularLocation>
</comment>
<dbReference type="InterPro" id="IPR008422">
    <property type="entry name" value="KN_HD"/>
</dbReference>
<organism evidence="9 10">
    <name type="scientific">Caenorhabditis auriculariae</name>
    <dbReference type="NCBI Taxonomy" id="2777116"/>
    <lineage>
        <taxon>Eukaryota</taxon>
        <taxon>Metazoa</taxon>
        <taxon>Ecdysozoa</taxon>
        <taxon>Nematoda</taxon>
        <taxon>Chromadorea</taxon>
        <taxon>Rhabditida</taxon>
        <taxon>Rhabditina</taxon>
        <taxon>Rhabditomorpha</taxon>
        <taxon>Rhabditoidea</taxon>
        <taxon>Rhabditidae</taxon>
        <taxon>Peloderinae</taxon>
        <taxon>Caenorhabditis</taxon>
    </lineage>
</organism>
<keyword evidence="4 6" id="KW-0371">Homeobox</keyword>
<dbReference type="GO" id="GO:0000978">
    <property type="term" value="F:RNA polymerase II cis-regulatory region sequence-specific DNA binding"/>
    <property type="evidence" value="ECO:0007669"/>
    <property type="project" value="TreeGrafter"/>
</dbReference>
<dbReference type="AlphaFoldDB" id="A0A8S1GMJ5"/>
<evidence type="ECO:0000256" key="6">
    <source>
        <dbReference type="PROSITE-ProRule" id="PRU00108"/>
    </source>
</evidence>
<dbReference type="EMBL" id="CAJGYM010000001">
    <property type="protein sequence ID" value="CAD6184294.1"/>
    <property type="molecule type" value="Genomic_DNA"/>
</dbReference>
<dbReference type="InterPro" id="IPR001356">
    <property type="entry name" value="HD"/>
</dbReference>
<feature type="DNA-binding region" description="Homeobox" evidence="6">
    <location>
        <begin position="111"/>
        <end position="173"/>
    </location>
</feature>
<dbReference type="PROSITE" id="PS50071">
    <property type="entry name" value="HOMEOBOX_2"/>
    <property type="match status" value="1"/>
</dbReference>
<dbReference type="FunFam" id="1.10.10.60:FF:000003">
    <property type="entry name" value="Iroquois-class homeobox protein IRX"/>
    <property type="match status" value="1"/>
</dbReference>
<dbReference type="Proteomes" id="UP000835052">
    <property type="component" value="Unassembled WGS sequence"/>
</dbReference>
<keyword evidence="10" id="KW-1185">Reference proteome</keyword>
<dbReference type="CDD" id="cd00086">
    <property type="entry name" value="homeodomain"/>
    <property type="match status" value="1"/>
</dbReference>
<reference evidence="9" key="1">
    <citation type="submission" date="2020-10" db="EMBL/GenBank/DDBJ databases">
        <authorList>
            <person name="Kikuchi T."/>
        </authorList>
    </citation>
    <scope>NUCLEOTIDE SEQUENCE</scope>
    <source>
        <strain evidence="9">NKZ352</strain>
    </source>
</reference>
<evidence type="ECO:0000256" key="4">
    <source>
        <dbReference type="ARBA" id="ARBA00023155"/>
    </source>
</evidence>
<evidence type="ECO:0000313" key="10">
    <source>
        <dbReference type="Proteomes" id="UP000835052"/>
    </source>
</evidence>
<feature type="compositionally biased region" description="Low complexity" evidence="7">
    <location>
        <begin position="370"/>
        <end position="386"/>
    </location>
</feature>
<name>A0A8S1GMJ5_9PELO</name>
<comment type="similarity">
    <text evidence="2">Belongs to the TALE/IRO homeobox family.</text>
</comment>
<feature type="domain" description="Homeobox" evidence="8">
    <location>
        <begin position="109"/>
        <end position="172"/>
    </location>
</feature>
<dbReference type="PANTHER" id="PTHR11211">
    <property type="entry name" value="IROQUOIS-CLASS HOMEODOMAIN PROTEIN IRX"/>
    <property type="match status" value="1"/>
</dbReference>
<protein>
    <recommendedName>
        <fullName evidence="8">Homeobox domain-containing protein</fullName>
    </recommendedName>
</protein>
<keyword evidence="5 6" id="KW-0539">Nucleus</keyword>
<sequence>MMAFTPSTPFNQVITSSLDEDDGACADPIRFSAASGSNLFAQFPFPVVNQVAAQAAAMAQATMAQAQAGALNYAVMFPPGMAQPEMMSMGGGRFPNLLMEGPAGFHPYGLDSVRRKNATRETTAPLKAWLNEHRKNPYPTKNDKILLAVMTRMTLTQVSTWFANARRRLKKENKMTWSPQNRRGEDGEEDDDDLVDNDVIDRPSSSNSIGSDRKDDLDSSILRPKLEMSSPTPSGDSSEDATTPKKSKIWSIADVAEKVESKEDKKDAPLSGNQNGNDQTNAYMAQQAAMQQQMMAMVRMHPQMFAAMRVAASASVAPPTTSQPMIFNPFALFGFAGSTPVPGLHGLLKTAEPSRAESSPGSASGREDGAASSASSPRESSPGEPAVETSTSSS</sequence>
<evidence type="ECO:0000256" key="7">
    <source>
        <dbReference type="SAM" id="MobiDB-lite"/>
    </source>
</evidence>
<dbReference type="Pfam" id="PF05920">
    <property type="entry name" value="Homeobox_KN"/>
    <property type="match status" value="1"/>
</dbReference>
<keyword evidence="3 6" id="KW-0238">DNA-binding</keyword>
<dbReference type="GO" id="GO:0005634">
    <property type="term" value="C:nucleus"/>
    <property type="evidence" value="ECO:0007669"/>
    <property type="project" value="UniProtKB-SubCell"/>
</dbReference>
<dbReference type="SMART" id="SM00389">
    <property type="entry name" value="HOX"/>
    <property type="match status" value="1"/>
</dbReference>
<evidence type="ECO:0000256" key="5">
    <source>
        <dbReference type="ARBA" id="ARBA00023242"/>
    </source>
</evidence>
<dbReference type="GO" id="GO:0048468">
    <property type="term" value="P:cell development"/>
    <property type="evidence" value="ECO:0007669"/>
    <property type="project" value="TreeGrafter"/>
</dbReference>
<proteinExistence type="inferred from homology"/>
<feature type="region of interest" description="Disordered" evidence="7">
    <location>
        <begin position="173"/>
        <end position="279"/>
    </location>
</feature>
<accession>A0A8S1GMJ5</accession>
<feature type="region of interest" description="Disordered" evidence="7">
    <location>
        <begin position="346"/>
        <end position="394"/>
    </location>
</feature>
<dbReference type="InterPro" id="IPR009057">
    <property type="entry name" value="Homeodomain-like_sf"/>
</dbReference>
<dbReference type="GO" id="GO:0030182">
    <property type="term" value="P:neuron differentiation"/>
    <property type="evidence" value="ECO:0007669"/>
    <property type="project" value="TreeGrafter"/>
</dbReference>
<dbReference type="GO" id="GO:0000981">
    <property type="term" value="F:DNA-binding transcription factor activity, RNA polymerase II-specific"/>
    <property type="evidence" value="ECO:0007669"/>
    <property type="project" value="InterPro"/>
</dbReference>
<dbReference type="SUPFAM" id="SSF46689">
    <property type="entry name" value="Homeodomain-like"/>
    <property type="match status" value="1"/>
</dbReference>
<evidence type="ECO:0000256" key="1">
    <source>
        <dbReference type="ARBA" id="ARBA00004123"/>
    </source>
</evidence>
<feature type="compositionally biased region" description="Acidic residues" evidence="7">
    <location>
        <begin position="186"/>
        <end position="198"/>
    </location>
</feature>
<evidence type="ECO:0000256" key="2">
    <source>
        <dbReference type="ARBA" id="ARBA00008446"/>
    </source>
</evidence>
<feature type="compositionally biased region" description="Basic and acidic residues" evidence="7">
    <location>
        <begin position="255"/>
        <end position="268"/>
    </location>
</feature>
<gene>
    <name evidence="9" type="ORF">CAUJ_LOCUS213</name>
</gene>